<evidence type="ECO:0000256" key="1">
    <source>
        <dbReference type="SAM" id="SignalP"/>
    </source>
</evidence>
<feature type="signal peptide" evidence="1">
    <location>
        <begin position="1"/>
        <end position="21"/>
    </location>
</feature>
<name>A0ABS5IYY1_9BACT</name>
<dbReference type="RefSeq" id="WP_211973286.1">
    <property type="nucleotide sequence ID" value="NZ_CBFHAM010000003.1"/>
</dbReference>
<reference evidence="2 3" key="1">
    <citation type="submission" date="2021-04" db="EMBL/GenBank/DDBJ databases">
        <title>Chitinophaga sp. nov., isolated from the rhizosphere soil.</title>
        <authorList>
            <person name="He S."/>
        </authorList>
    </citation>
    <scope>NUCLEOTIDE SEQUENCE [LARGE SCALE GENOMIC DNA]</scope>
    <source>
        <strain evidence="2 3">2R12</strain>
    </source>
</reference>
<dbReference type="EMBL" id="JAGTXB010000005">
    <property type="protein sequence ID" value="MBS0028177.1"/>
    <property type="molecule type" value="Genomic_DNA"/>
</dbReference>
<protein>
    <submittedName>
        <fullName evidence="2">Uncharacterized protein</fullName>
    </submittedName>
</protein>
<sequence length="105" mass="11511">MLKKHTLLFLIGILLPFITYAQEANACICPSLCQLAPPLTLITLPVVIHIVNEDSDAYSDADVAESIKILDDAFSTGIFESGRPILLVKNAQSIRQKCAPMWKAL</sequence>
<accession>A0ABS5IYY1</accession>
<dbReference type="Proteomes" id="UP000676386">
    <property type="component" value="Unassembled WGS sequence"/>
</dbReference>
<organism evidence="2 3">
    <name type="scientific">Chitinophaga hostae</name>
    <dbReference type="NCBI Taxonomy" id="2831022"/>
    <lineage>
        <taxon>Bacteria</taxon>
        <taxon>Pseudomonadati</taxon>
        <taxon>Bacteroidota</taxon>
        <taxon>Chitinophagia</taxon>
        <taxon>Chitinophagales</taxon>
        <taxon>Chitinophagaceae</taxon>
        <taxon>Chitinophaga</taxon>
    </lineage>
</organism>
<comment type="caution">
    <text evidence="2">The sequence shown here is derived from an EMBL/GenBank/DDBJ whole genome shotgun (WGS) entry which is preliminary data.</text>
</comment>
<evidence type="ECO:0000313" key="2">
    <source>
        <dbReference type="EMBL" id="MBS0028177.1"/>
    </source>
</evidence>
<keyword evidence="3" id="KW-1185">Reference proteome</keyword>
<feature type="chain" id="PRO_5045403240" evidence="1">
    <location>
        <begin position="22"/>
        <end position="105"/>
    </location>
</feature>
<keyword evidence="1" id="KW-0732">Signal</keyword>
<evidence type="ECO:0000313" key="3">
    <source>
        <dbReference type="Proteomes" id="UP000676386"/>
    </source>
</evidence>
<proteinExistence type="predicted"/>
<gene>
    <name evidence="2" type="ORF">KE626_12740</name>
</gene>